<comment type="catalytic activity">
    <reaction evidence="24">
        <text>tauroallocholate(out) + 2 Na(+)(out) = tauroallocholate(in) + 2 Na(+)(in)</text>
        <dbReference type="Rhea" id="RHEA:51840"/>
        <dbReference type="ChEBI" id="CHEBI:29101"/>
        <dbReference type="ChEBI" id="CHEBI:191406"/>
    </reaction>
</comment>
<dbReference type="Pfam" id="PF01758">
    <property type="entry name" value="SBF"/>
    <property type="match status" value="1"/>
</dbReference>
<sequence length="92" mass="9970">MDRKPSSAPALTDISFTGLPGNISMTTCSTLLALGMMPLCLFLYTKTWVDSNSVIIPYDSIGIALVSLVVPVGFGMFVNYKWPRVAKIILKA</sequence>
<protein>
    <recommendedName>
        <fullName evidence="4">Ileal sodium/bile acid cotransporter</fullName>
    </recommendedName>
    <alternativeName>
        <fullName evidence="18">Apical sodium-dependent bile acid transporter</fullName>
    </alternativeName>
    <alternativeName>
        <fullName evidence="20">Ileal Na(+)/bile acid cotransporter</fullName>
    </alternativeName>
    <alternativeName>
        <fullName evidence="16">Ileal sodium-dependent bile acid transporter</fullName>
    </alternativeName>
    <alternativeName>
        <fullName evidence="19">Na(+)-dependent ileal bile acid transporter</fullName>
    </alternativeName>
    <alternativeName>
        <fullName evidence="17">Solute carrier family 10 member 2</fullName>
    </alternativeName>
</protein>
<dbReference type="PANTHER" id="PTHR10361:SF19">
    <property type="entry name" value="ILEAL SODIUM_BILE ACID COTRANSPORTER"/>
    <property type="match status" value="1"/>
</dbReference>
<evidence type="ECO:0000256" key="10">
    <source>
        <dbReference type="ARBA" id="ARBA00023053"/>
    </source>
</evidence>
<keyword evidence="9 31" id="KW-1133">Transmembrane helix</keyword>
<evidence type="ECO:0000256" key="8">
    <source>
        <dbReference type="ARBA" id="ARBA00022847"/>
    </source>
</evidence>
<comment type="catalytic activity">
    <reaction evidence="25">
        <text>tauroursodeoxycholate(out) + 2 Na(+)(out) = tauroursodeoxycholate(in) + 2 Na(+)(in)</text>
        <dbReference type="Rhea" id="RHEA:71927"/>
        <dbReference type="ChEBI" id="CHEBI:29101"/>
        <dbReference type="ChEBI" id="CHEBI:132028"/>
    </reaction>
</comment>
<evidence type="ECO:0000256" key="13">
    <source>
        <dbReference type="ARBA" id="ARBA00023136"/>
    </source>
</evidence>
<evidence type="ECO:0000256" key="17">
    <source>
        <dbReference type="ARBA" id="ARBA00031381"/>
    </source>
</evidence>
<evidence type="ECO:0000256" key="26">
    <source>
        <dbReference type="ARBA" id="ARBA00047743"/>
    </source>
</evidence>
<dbReference type="Gene3D" id="1.20.1530.20">
    <property type="match status" value="1"/>
</dbReference>
<evidence type="ECO:0000256" key="9">
    <source>
        <dbReference type="ARBA" id="ARBA00022989"/>
    </source>
</evidence>
<comment type="function">
    <text evidence="23">Plays a critical role in the sodium-dependent reabsorption of bile acids from the lumen of the small intestine. Transports various bile acids, unconjugated or conjugated, such as cholate and taurocholate. Also responsible for bile acid transport in the renal proximal tubules, a salvage mechanism that helps conserve bile acids. Works collaboratively with the Na(+)-taurocholate cotransporting polypeptide (NTCP), the organic solute transporter (OST), and the bile salt export pump (BSEP), to ensure efficacious biological recycling of bile acids during enterohepatic circulation.</text>
</comment>
<feature type="transmembrane region" description="Helical" evidence="31">
    <location>
        <begin position="56"/>
        <end position="78"/>
    </location>
</feature>
<keyword evidence="11" id="KW-0445">Lipid transport</keyword>
<evidence type="ECO:0000256" key="3">
    <source>
        <dbReference type="ARBA" id="ARBA00011407"/>
    </source>
</evidence>
<keyword evidence="8" id="KW-0769">Symport</keyword>
<dbReference type="InterPro" id="IPR038770">
    <property type="entry name" value="Na+/solute_symporter_sf"/>
</dbReference>
<feature type="non-terminal residue" evidence="32">
    <location>
        <position position="92"/>
    </location>
</feature>
<keyword evidence="10" id="KW-0915">Sodium</keyword>
<organism evidence="32 33">
    <name type="scientific">Ranitomeya imitator</name>
    <name type="common">mimic poison frog</name>
    <dbReference type="NCBI Taxonomy" id="111125"/>
    <lineage>
        <taxon>Eukaryota</taxon>
        <taxon>Metazoa</taxon>
        <taxon>Chordata</taxon>
        <taxon>Craniata</taxon>
        <taxon>Vertebrata</taxon>
        <taxon>Euteleostomi</taxon>
        <taxon>Amphibia</taxon>
        <taxon>Batrachia</taxon>
        <taxon>Anura</taxon>
        <taxon>Neobatrachia</taxon>
        <taxon>Hyloidea</taxon>
        <taxon>Dendrobatidae</taxon>
        <taxon>Dendrobatinae</taxon>
        <taxon>Ranitomeya</taxon>
    </lineage>
</organism>
<evidence type="ECO:0000256" key="21">
    <source>
        <dbReference type="ARBA" id="ARBA00034215"/>
    </source>
</evidence>
<comment type="caution">
    <text evidence="32">The sequence shown here is derived from an EMBL/GenBank/DDBJ whole genome shotgun (WGS) entry which is preliminary data.</text>
</comment>
<keyword evidence="33" id="KW-1185">Reference proteome</keyword>
<evidence type="ECO:0000256" key="7">
    <source>
        <dbReference type="ARBA" id="ARBA00022692"/>
    </source>
</evidence>
<reference evidence="32" key="1">
    <citation type="submission" date="2023-07" db="EMBL/GenBank/DDBJ databases">
        <authorList>
            <person name="Stuckert A."/>
        </authorList>
    </citation>
    <scope>NUCLEOTIDE SEQUENCE</scope>
</reference>
<evidence type="ECO:0000313" key="32">
    <source>
        <dbReference type="EMBL" id="CAJ0948903.1"/>
    </source>
</evidence>
<keyword evidence="15" id="KW-0739">Sodium transport</keyword>
<evidence type="ECO:0000256" key="15">
    <source>
        <dbReference type="ARBA" id="ARBA00023201"/>
    </source>
</evidence>
<comment type="subcellular location">
    <subcellularLocation>
        <location evidence="1">Membrane</location>
        <topology evidence="1">Multi-pass membrane protein</topology>
    </subcellularLocation>
</comment>
<proteinExistence type="inferred from homology"/>
<evidence type="ECO:0000256" key="14">
    <source>
        <dbReference type="ARBA" id="ARBA00023180"/>
    </source>
</evidence>
<name>A0ABN9LUM6_9NEOB</name>
<dbReference type="Proteomes" id="UP001176940">
    <property type="component" value="Unassembled WGS sequence"/>
</dbReference>
<comment type="catalytic activity">
    <reaction evidence="21">
        <text>glycocholate(out) + 2 Na(+)(out) = glycocholate(in) + 2 Na(+)(in)</text>
        <dbReference type="Rhea" id="RHEA:71935"/>
        <dbReference type="ChEBI" id="CHEBI:29101"/>
        <dbReference type="ChEBI" id="CHEBI:29746"/>
    </reaction>
</comment>
<evidence type="ECO:0000256" key="19">
    <source>
        <dbReference type="ARBA" id="ARBA00033014"/>
    </source>
</evidence>
<dbReference type="InterPro" id="IPR002657">
    <property type="entry name" value="BilAc:Na_symport/Acr3"/>
</dbReference>
<evidence type="ECO:0000256" key="24">
    <source>
        <dbReference type="ARBA" id="ARBA00047311"/>
    </source>
</evidence>
<evidence type="ECO:0000256" key="4">
    <source>
        <dbReference type="ARBA" id="ARBA00013351"/>
    </source>
</evidence>
<comment type="catalytic activity">
    <reaction evidence="30">
        <text>tauronorcholate(out) + 2 Na(+)(out) = tauronorcholate(in) + 2 Na(+)(in)</text>
        <dbReference type="Rhea" id="RHEA:71915"/>
        <dbReference type="ChEBI" id="CHEBI:29101"/>
        <dbReference type="ChEBI" id="CHEBI:191405"/>
    </reaction>
</comment>
<dbReference type="PANTHER" id="PTHR10361">
    <property type="entry name" value="SODIUM-BILE ACID COTRANSPORTER"/>
    <property type="match status" value="1"/>
</dbReference>
<keyword evidence="13 31" id="KW-0472">Membrane</keyword>
<keyword evidence="12" id="KW-0406">Ion transport</keyword>
<evidence type="ECO:0000256" key="28">
    <source>
        <dbReference type="ARBA" id="ARBA00048327"/>
    </source>
</evidence>
<comment type="catalytic activity">
    <reaction evidence="27">
        <text>tauro-beta-muricholate(out) + 2 Na(+)(out) = tauro-beta-muricholate(in) + 2 Na(+)(in)</text>
        <dbReference type="Rhea" id="RHEA:72179"/>
        <dbReference type="ChEBI" id="CHEBI:29101"/>
        <dbReference type="ChEBI" id="CHEBI:133064"/>
    </reaction>
</comment>
<evidence type="ECO:0000256" key="6">
    <source>
        <dbReference type="ARBA" id="ARBA00022553"/>
    </source>
</evidence>
<evidence type="ECO:0000256" key="16">
    <source>
        <dbReference type="ARBA" id="ARBA00030792"/>
    </source>
</evidence>
<comment type="similarity">
    <text evidence="2">Belongs to the bile acid:sodium symporter (BASS) (TC 2.A.28) family.</text>
</comment>
<evidence type="ECO:0000256" key="30">
    <source>
        <dbReference type="ARBA" id="ARBA00049276"/>
    </source>
</evidence>
<feature type="transmembrane region" description="Helical" evidence="31">
    <location>
        <begin position="21"/>
        <end position="44"/>
    </location>
</feature>
<evidence type="ECO:0000256" key="22">
    <source>
        <dbReference type="ARBA" id="ARBA00034231"/>
    </source>
</evidence>
<evidence type="ECO:0000256" key="11">
    <source>
        <dbReference type="ARBA" id="ARBA00023055"/>
    </source>
</evidence>
<gene>
    <name evidence="32" type="ORF">RIMI_LOCUS12368985</name>
</gene>
<evidence type="ECO:0000256" key="1">
    <source>
        <dbReference type="ARBA" id="ARBA00004141"/>
    </source>
</evidence>
<evidence type="ECO:0000256" key="25">
    <source>
        <dbReference type="ARBA" id="ARBA00047596"/>
    </source>
</evidence>
<comment type="catalytic activity">
    <reaction evidence="26">
        <text>taurodeoxycholate(out) + 2 Na(+)(out) = taurodeoxycholate(in) + 2 Na(+)(in)</text>
        <dbReference type="Rhea" id="RHEA:72087"/>
        <dbReference type="ChEBI" id="CHEBI:29101"/>
        <dbReference type="ChEBI" id="CHEBI:36261"/>
    </reaction>
</comment>
<evidence type="ECO:0000256" key="2">
    <source>
        <dbReference type="ARBA" id="ARBA00006528"/>
    </source>
</evidence>
<evidence type="ECO:0000256" key="5">
    <source>
        <dbReference type="ARBA" id="ARBA00022448"/>
    </source>
</evidence>
<evidence type="ECO:0000313" key="33">
    <source>
        <dbReference type="Proteomes" id="UP001176940"/>
    </source>
</evidence>
<evidence type="ECO:0000256" key="23">
    <source>
        <dbReference type="ARBA" id="ARBA00046038"/>
    </source>
</evidence>
<comment type="catalytic activity">
    <reaction evidence="22">
        <text>cholate(out) + 2 Na(+)(out) = cholate(in) + 2 Na(+)(in)</text>
        <dbReference type="Rhea" id="RHEA:71911"/>
        <dbReference type="ChEBI" id="CHEBI:29101"/>
        <dbReference type="ChEBI" id="CHEBI:29747"/>
    </reaction>
</comment>
<dbReference type="InterPro" id="IPR004710">
    <property type="entry name" value="Bilac:Na_transpt"/>
</dbReference>
<evidence type="ECO:0000256" key="31">
    <source>
        <dbReference type="SAM" id="Phobius"/>
    </source>
</evidence>
<comment type="catalytic activity">
    <reaction evidence="28">
        <text>taurocholate(out) + 2 Na(+)(out) = taurocholate(in) + 2 Na(+)(in)</text>
        <dbReference type="Rhea" id="RHEA:71875"/>
        <dbReference type="ChEBI" id="CHEBI:29101"/>
        <dbReference type="ChEBI" id="CHEBI:36257"/>
    </reaction>
</comment>
<accession>A0ABN9LUM6</accession>
<evidence type="ECO:0000256" key="20">
    <source>
        <dbReference type="ARBA" id="ARBA00033223"/>
    </source>
</evidence>
<evidence type="ECO:0000256" key="29">
    <source>
        <dbReference type="ARBA" id="ARBA00048338"/>
    </source>
</evidence>
<evidence type="ECO:0000256" key="18">
    <source>
        <dbReference type="ARBA" id="ARBA00032438"/>
    </source>
</evidence>
<keyword evidence="5" id="KW-0813">Transport</keyword>
<comment type="subunit">
    <text evidence="3">Monomer and homodimer.</text>
</comment>
<evidence type="ECO:0000256" key="27">
    <source>
        <dbReference type="ARBA" id="ARBA00048013"/>
    </source>
</evidence>
<keyword evidence="14" id="KW-0325">Glycoprotein</keyword>
<comment type="catalytic activity">
    <reaction evidence="29">
        <text>taurochenodeoxycholate(out) + 2 Na(+)(out) = taurochenodeoxycholate(in) + 2 Na(+)(in)</text>
        <dbReference type="Rhea" id="RHEA:71923"/>
        <dbReference type="ChEBI" id="CHEBI:9407"/>
        <dbReference type="ChEBI" id="CHEBI:29101"/>
    </reaction>
</comment>
<dbReference type="EMBL" id="CAUEEQ010029253">
    <property type="protein sequence ID" value="CAJ0948903.1"/>
    <property type="molecule type" value="Genomic_DNA"/>
</dbReference>
<keyword evidence="6" id="KW-0597">Phosphoprotein</keyword>
<evidence type="ECO:0000256" key="12">
    <source>
        <dbReference type="ARBA" id="ARBA00023065"/>
    </source>
</evidence>
<keyword evidence="7 31" id="KW-0812">Transmembrane</keyword>